<evidence type="ECO:0000313" key="2">
    <source>
        <dbReference type="EMBL" id="EAY15119.1"/>
    </source>
</evidence>
<feature type="region of interest" description="Disordered" evidence="1">
    <location>
        <begin position="169"/>
        <end position="729"/>
    </location>
</feature>
<dbReference type="Proteomes" id="UP000001542">
    <property type="component" value="Unassembled WGS sequence"/>
</dbReference>
<dbReference type="VEuPathDB" id="TrichDB:TVAGG3_0839510"/>
<protein>
    <submittedName>
        <fullName evidence="2">Uncharacterized protein</fullName>
    </submittedName>
</protein>
<feature type="compositionally biased region" description="Polar residues" evidence="1">
    <location>
        <begin position="598"/>
        <end position="618"/>
    </location>
</feature>
<dbReference type="KEGG" id="tva:4773120"/>
<feature type="compositionally biased region" description="Polar residues" evidence="1">
    <location>
        <begin position="703"/>
        <end position="729"/>
    </location>
</feature>
<feature type="compositionally biased region" description="Polar residues" evidence="1">
    <location>
        <begin position="257"/>
        <end position="269"/>
    </location>
</feature>
<feature type="compositionally biased region" description="Low complexity" evidence="1">
    <location>
        <begin position="246"/>
        <end position="256"/>
    </location>
</feature>
<feature type="compositionally biased region" description="Low complexity" evidence="1">
    <location>
        <begin position="427"/>
        <end position="444"/>
    </location>
</feature>
<feature type="compositionally biased region" description="Polar residues" evidence="1">
    <location>
        <begin position="330"/>
        <end position="376"/>
    </location>
</feature>
<dbReference type="STRING" id="5722.A2DWT7"/>
<reference evidence="2" key="1">
    <citation type="submission" date="2006-10" db="EMBL/GenBank/DDBJ databases">
        <authorList>
            <person name="Amadeo P."/>
            <person name="Zhao Q."/>
            <person name="Wortman J."/>
            <person name="Fraser-Liggett C."/>
            <person name="Carlton J."/>
        </authorList>
    </citation>
    <scope>NUCLEOTIDE SEQUENCE</scope>
    <source>
        <strain evidence="2">G3</strain>
    </source>
</reference>
<feature type="compositionally biased region" description="Acidic residues" evidence="1">
    <location>
        <begin position="188"/>
        <end position="205"/>
    </location>
</feature>
<proteinExistence type="predicted"/>
<feature type="compositionally biased region" description="Polar residues" evidence="1">
    <location>
        <begin position="647"/>
        <end position="672"/>
    </location>
</feature>
<dbReference type="RefSeq" id="XP_001327342.1">
    <property type="nucleotide sequence ID" value="XM_001327307.1"/>
</dbReference>
<dbReference type="AlphaFoldDB" id="A2DWT7"/>
<sequence>MNKNQLYHKERKKNIYLKAKIWRDYYKLKGALMRMQIENKTIEEQLKAEQQKNIEIFALYEEKIQKLTEIVDSLPNRGLEENSNPNKPVRRVRWRFDDLEVETKALQSESERVIQHLQDPIHIRKQFIDYNQYRYMNTKENMSIHSTKVDKPQKQYKKEIILNTQHISFDIPPNELDGDITSPLQSSYEEEDNTENDNNIDDFQEESGHTFSADELPPDLRTPLVKHSSSKGSANSLKENSKENSIENNSQIEVNSHNSINKSVNSKSADLSLDNIQNSPKNQSKSNSQISLSGGKSLSKSSSQINSNSKNSGVKSPENSQIKSIEKISPIQSSNEKSLNKSGNKSQIKSENSAVKTSPKNNPNSVPEVENLQSQHGSSISKSIKGSVFDDDEPLDLSSPPNIQDTPDSSPNSGDKLTRTPSTDGEISPITSSSPPSNVSQSTNKTNSNILAEDHEIVNGRDISFNPKPISMGDFDKTESASENKSIEQIQPKKQEKVEQIETKTTPKNTNSFTGTLPFQNKTPSFNITPGSTSSPQMLPESSSTVPSFMKDSSSIPGTPNTLSSTPTFMQSKSPTPNNTPTDKQKEEKKKTPEQNKVEVTSSTPLPNKSHNASSSTPLPEKEKKFAATPIIGEKSVSTPKFILETPGNSVYRSNTEPDFSQSDGNGLSRESTIPDFMKSDVTPAGTPKISRESTVPDFMKSESPQSQEANSPNNTASTSINMPSYSNMDFTQQSNYSVGVSSFSSKENKNDLSLSKSRGIYENPLFTNLGVGELRNNYGHFELATSSSGFASSLM</sequence>
<evidence type="ECO:0000256" key="1">
    <source>
        <dbReference type="SAM" id="MobiDB-lite"/>
    </source>
</evidence>
<reference evidence="2" key="2">
    <citation type="journal article" date="2007" name="Science">
        <title>Draft genome sequence of the sexually transmitted pathogen Trichomonas vaginalis.</title>
        <authorList>
            <person name="Carlton J.M."/>
            <person name="Hirt R.P."/>
            <person name="Silva J.C."/>
            <person name="Delcher A.L."/>
            <person name="Schatz M."/>
            <person name="Zhao Q."/>
            <person name="Wortman J.R."/>
            <person name="Bidwell S.L."/>
            <person name="Alsmark U.C.M."/>
            <person name="Besteiro S."/>
            <person name="Sicheritz-Ponten T."/>
            <person name="Noel C.J."/>
            <person name="Dacks J.B."/>
            <person name="Foster P.G."/>
            <person name="Simillion C."/>
            <person name="Van de Peer Y."/>
            <person name="Miranda-Saavedra D."/>
            <person name="Barton G.J."/>
            <person name="Westrop G.D."/>
            <person name="Mueller S."/>
            <person name="Dessi D."/>
            <person name="Fiori P.L."/>
            <person name="Ren Q."/>
            <person name="Paulsen I."/>
            <person name="Zhang H."/>
            <person name="Bastida-Corcuera F.D."/>
            <person name="Simoes-Barbosa A."/>
            <person name="Brown M.T."/>
            <person name="Hayes R.D."/>
            <person name="Mukherjee M."/>
            <person name="Okumura C.Y."/>
            <person name="Schneider R."/>
            <person name="Smith A.J."/>
            <person name="Vanacova S."/>
            <person name="Villalvazo M."/>
            <person name="Haas B.J."/>
            <person name="Pertea M."/>
            <person name="Feldblyum T.V."/>
            <person name="Utterback T.R."/>
            <person name="Shu C.L."/>
            <person name="Osoegawa K."/>
            <person name="de Jong P.J."/>
            <person name="Hrdy I."/>
            <person name="Horvathova L."/>
            <person name="Zubacova Z."/>
            <person name="Dolezal P."/>
            <person name="Malik S.B."/>
            <person name="Logsdon J.M. Jr."/>
            <person name="Henze K."/>
            <person name="Gupta A."/>
            <person name="Wang C.C."/>
            <person name="Dunne R.L."/>
            <person name="Upcroft J.A."/>
            <person name="Upcroft P."/>
            <person name="White O."/>
            <person name="Salzberg S.L."/>
            <person name="Tang P."/>
            <person name="Chiu C.-H."/>
            <person name="Lee Y.-S."/>
            <person name="Embley T.M."/>
            <person name="Coombs G.H."/>
            <person name="Mottram J.C."/>
            <person name="Tachezy J."/>
            <person name="Fraser-Liggett C.M."/>
            <person name="Johnson P.J."/>
        </authorList>
    </citation>
    <scope>NUCLEOTIDE SEQUENCE [LARGE SCALE GENOMIC DNA]</scope>
    <source>
        <strain evidence="2">G3</strain>
    </source>
</reference>
<gene>
    <name evidence="2" type="ORF">TVAG_392360</name>
</gene>
<name>A2DWT7_TRIV3</name>
<feature type="compositionally biased region" description="Polar residues" evidence="1">
    <location>
        <begin position="503"/>
        <end position="579"/>
    </location>
</feature>
<organism evidence="2 3">
    <name type="scientific">Trichomonas vaginalis (strain ATCC PRA-98 / G3)</name>
    <dbReference type="NCBI Taxonomy" id="412133"/>
    <lineage>
        <taxon>Eukaryota</taxon>
        <taxon>Metamonada</taxon>
        <taxon>Parabasalia</taxon>
        <taxon>Trichomonadida</taxon>
        <taxon>Trichomonadidae</taxon>
        <taxon>Trichomonas</taxon>
    </lineage>
</organism>
<feature type="compositionally biased region" description="Basic and acidic residues" evidence="1">
    <location>
        <begin position="583"/>
        <end position="597"/>
    </location>
</feature>
<feature type="compositionally biased region" description="Low complexity" evidence="1">
    <location>
        <begin position="377"/>
        <end position="387"/>
    </location>
</feature>
<keyword evidence="3" id="KW-1185">Reference proteome</keyword>
<feature type="compositionally biased region" description="Polar residues" evidence="1">
    <location>
        <begin position="402"/>
        <end position="425"/>
    </location>
</feature>
<accession>A2DWT7</accession>
<dbReference type="SMR" id="A2DWT7"/>
<evidence type="ECO:0000313" key="3">
    <source>
        <dbReference type="Proteomes" id="UP000001542"/>
    </source>
</evidence>
<dbReference type="VEuPathDB" id="TrichDB:TVAG_392360"/>
<dbReference type="EMBL" id="DS113260">
    <property type="protein sequence ID" value="EAY15119.1"/>
    <property type="molecule type" value="Genomic_DNA"/>
</dbReference>
<feature type="compositionally biased region" description="Low complexity" evidence="1">
    <location>
        <begin position="275"/>
        <end position="313"/>
    </location>
</feature>
<dbReference type="InParanoid" id="A2DWT7"/>
<feature type="compositionally biased region" description="Basic and acidic residues" evidence="1">
    <location>
        <begin position="474"/>
        <end position="502"/>
    </location>
</feature>